<dbReference type="EMBL" id="LMYN01000055">
    <property type="protein sequence ID" value="KSA01373.1"/>
    <property type="molecule type" value="Genomic_DNA"/>
</dbReference>
<feature type="compositionally biased region" description="Polar residues" evidence="2">
    <location>
        <begin position="18"/>
        <end position="30"/>
    </location>
</feature>
<comment type="caution">
    <text evidence="3">The sequence shown here is derived from an EMBL/GenBank/DDBJ whole genome shotgun (WGS) entry which is preliminary data.</text>
</comment>
<dbReference type="GeneID" id="26839877"/>
<accession>A0A0V1PYN7</accession>
<feature type="compositionally biased region" description="Low complexity" evidence="2">
    <location>
        <begin position="39"/>
        <end position="50"/>
    </location>
</feature>
<keyword evidence="4" id="KW-1185">Reference proteome</keyword>
<evidence type="ECO:0000313" key="3">
    <source>
        <dbReference type="EMBL" id="KSA01373.1"/>
    </source>
</evidence>
<dbReference type="AlphaFoldDB" id="A0A0V1PYN7"/>
<reference evidence="3 4" key="1">
    <citation type="submission" date="2015-11" db="EMBL/GenBank/DDBJ databases">
        <title>The genome of Debaryomyces fabryi.</title>
        <authorList>
            <person name="Tafer H."/>
            <person name="Lopandic K."/>
        </authorList>
    </citation>
    <scope>NUCLEOTIDE SEQUENCE [LARGE SCALE GENOMIC DNA]</scope>
    <source>
        <strain evidence="3 4">CBS 789</strain>
    </source>
</reference>
<dbReference type="Proteomes" id="UP000054251">
    <property type="component" value="Unassembled WGS sequence"/>
</dbReference>
<keyword evidence="1" id="KW-0175">Coiled coil</keyword>
<protein>
    <submittedName>
        <fullName evidence="3">Uncharacterized protein</fullName>
    </submittedName>
</protein>
<organism evidence="3 4">
    <name type="scientific">Debaryomyces fabryi</name>
    <dbReference type="NCBI Taxonomy" id="58627"/>
    <lineage>
        <taxon>Eukaryota</taxon>
        <taxon>Fungi</taxon>
        <taxon>Dikarya</taxon>
        <taxon>Ascomycota</taxon>
        <taxon>Saccharomycotina</taxon>
        <taxon>Pichiomycetes</taxon>
        <taxon>Debaryomycetaceae</taxon>
        <taxon>Debaryomyces</taxon>
    </lineage>
</organism>
<feature type="coiled-coil region" evidence="1">
    <location>
        <begin position="219"/>
        <end position="246"/>
    </location>
</feature>
<evidence type="ECO:0000313" key="4">
    <source>
        <dbReference type="Proteomes" id="UP000054251"/>
    </source>
</evidence>
<gene>
    <name evidence="3" type="ORF">AC631_02868</name>
</gene>
<evidence type="ECO:0000256" key="2">
    <source>
        <dbReference type="SAM" id="MobiDB-lite"/>
    </source>
</evidence>
<dbReference type="RefSeq" id="XP_015467475.1">
    <property type="nucleotide sequence ID" value="XM_015611698.1"/>
</dbReference>
<dbReference type="OrthoDB" id="4012429at2759"/>
<feature type="region of interest" description="Disordered" evidence="2">
    <location>
        <begin position="18"/>
        <end position="59"/>
    </location>
</feature>
<name>A0A0V1PYN7_9ASCO</name>
<proteinExistence type="predicted"/>
<evidence type="ECO:0000256" key="1">
    <source>
        <dbReference type="SAM" id="Coils"/>
    </source>
</evidence>
<sequence length="299" mass="34734">MFPRTKIPLKGVRLTLKQASSKGRTFSSKPPKTEDGVYSYSGSHISSHSHSPPPPTINKHKNKYIPFKDFPKAPESILKQSAEELFSNINMKPTVQSTGNKGNFVDFSIPDKYLKSQMKDEVTEKDKALVEELDNFLKSNDQLEQAQSQLNFIKLYYDQDTNLYQPLPEHTLKKSLSGMINLNPSLNDIDDEYLWKLIPKDKTFGSPPFEQSLTKDGFKQWEKEQIQKHKAEIKEEESNNKEFEDFKQLLHNSKTFFKVNSNGRRKLDRKLLKKYKQLKQQGKIPKDFNLIKFNDDNDL</sequence>